<dbReference type="InterPro" id="IPR050256">
    <property type="entry name" value="Glycosyltransferase_2"/>
</dbReference>
<keyword evidence="4 8" id="KW-0812">Transmembrane</keyword>
<dbReference type="GO" id="GO:0016757">
    <property type="term" value="F:glycosyltransferase activity"/>
    <property type="evidence" value="ECO:0007669"/>
    <property type="project" value="UniProtKB-KW"/>
</dbReference>
<keyword evidence="5" id="KW-0448">Lipopolysaccharide biosynthesis</keyword>
<name>A0ABS5R9J6_9HYPH</name>
<keyword evidence="6 8" id="KW-1133">Transmembrane helix</keyword>
<sequence>MEWHLTMASDSPIFVSIVVPVYSGESYLRSLTSQLDAIRADWRQRGLPVDLAEVILVDDSAIDGSPTIVDALAGEYDFVTALHLMRNFGQHPATIAGILHSSGDWVVTMDEDLQHSPSDIERLLRRAILTSADIVYALPSRGVHQTRLRDWGSRGFKKLMVLLTGNTNIQRFNSFRLLRGSLARAASSVCGHETYFDVALSWFTRRVETVKVDLKDHRFIETGRSGYNFWRLLTHARRLLISSQVKIVRLFGLIAVATVLVSIIGSLWLLIERVFFPSPTLAAGWTSLMLVLLFFGGLVTFMISLVLEYLSIIVLATHGKPIFFAVDRSIDRPLAAYFATESR</sequence>
<dbReference type="InterPro" id="IPR029044">
    <property type="entry name" value="Nucleotide-diphossugar_trans"/>
</dbReference>
<dbReference type="InterPro" id="IPR001173">
    <property type="entry name" value="Glyco_trans_2-like"/>
</dbReference>
<proteinExistence type="predicted"/>
<dbReference type="EC" id="2.4.-.-" evidence="10"/>
<evidence type="ECO:0000256" key="8">
    <source>
        <dbReference type="SAM" id="Phobius"/>
    </source>
</evidence>
<accession>A0ABS5R9J6</accession>
<evidence type="ECO:0000256" key="6">
    <source>
        <dbReference type="ARBA" id="ARBA00022989"/>
    </source>
</evidence>
<feature type="transmembrane region" description="Helical" evidence="8">
    <location>
        <begin position="283"/>
        <end position="310"/>
    </location>
</feature>
<dbReference type="Gene3D" id="3.90.550.10">
    <property type="entry name" value="Spore Coat Polysaccharide Biosynthesis Protein SpsA, Chain A"/>
    <property type="match status" value="1"/>
</dbReference>
<evidence type="ECO:0000256" key="2">
    <source>
        <dbReference type="ARBA" id="ARBA00022676"/>
    </source>
</evidence>
<dbReference type="Proteomes" id="UP001166585">
    <property type="component" value="Unassembled WGS sequence"/>
</dbReference>
<evidence type="ECO:0000256" key="5">
    <source>
        <dbReference type="ARBA" id="ARBA00022985"/>
    </source>
</evidence>
<keyword evidence="7 8" id="KW-0472">Membrane</keyword>
<feature type="transmembrane region" description="Helical" evidence="8">
    <location>
        <begin position="247"/>
        <end position="271"/>
    </location>
</feature>
<keyword evidence="3 10" id="KW-0808">Transferase</keyword>
<dbReference type="EMBL" id="JAHCQH010000018">
    <property type="protein sequence ID" value="MBS9478341.1"/>
    <property type="molecule type" value="Genomic_DNA"/>
</dbReference>
<gene>
    <name evidence="10" type="ORF">KIP89_14595</name>
</gene>
<organism evidence="10 11">
    <name type="scientific">Ancylobacter radicis</name>
    <dbReference type="NCBI Taxonomy" id="2836179"/>
    <lineage>
        <taxon>Bacteria</taxon>
        <taxon>Pseudomonadati</taxon>
        <taxon>Pseudomonadota</taxon>
        <taxon>Alphaproteobacteria</taxon>
        <taxon>Hyphomicrobiales</taxon>
        <taxon>Xanthobacteraceae</taxon>
        <taxon>Ancylobacter</taxon>
    </lineage>
</organism>
<dbReference type="RefSeq" id="WP_213756248.1">
    <property type="nucleotide sequence ID" value="NZ_JAHCQH010000018.1"/>
</dbReference>
<dbReference type="SUPFAM" id="SSF53448">
    <property type="entry name" value="Nucleotide-diphospho-sugar transferases"/>
    <property type="match status" value="1"/>
</dbReference>
<keyword evidence="2 10" id="KW-0328">Glycosyltransferase</keyword>
<feature type="domain" description="Glycosyltransferase 2-like" evidence="9">
    <location>
        <begin position="16"/>
        <end position="177"/>
    </location>
</feature>
<evidence type="ECO:0000313" key="11">
    <source>
        <dbReference type="Proteomes" id="UP001166585"/>
    </source>
</evidence>
<evidence type="ECO:0000256" key="7">
    <source>
        <dbReference type="ARBA" id="ARBA00023136"/>
    </source>
</evidence>
<evidence type="ECO:0000256" key="1">
    <source>
        <dbReference type="ARBA" id="ARBA00022475"/>
    </source>
</evidence>
<dbReference type="Pfam" id="PF00535">
    <property type="entry name" value="Glycos_transf_2"/>
    <property type="match status" value="1"/>
</dbReference>
<protein>
    <submittedName>
        <fullName evidence="10">Glycosyltransferase</fullName>
        <ecNumber evidence="10">2.4.-.-</ecNumber>
    </submittedName>
</protein>
<evidence type="ECO:0000259" key="9">
    <source>
        <dbReference type="Pfam" id="PF00535"/>
    </source>
</evidence>
<dbReference type="PANTHER" id="PTHR48090:SF3">
    <property type="entry name" value="UNDECAPRENYL-PHOSPHATE 4-DEOXY-4-FORMAMIDO-L-ARABINOSE TRANSFERASE"/>
    <property type="match status" value="1"/>
</dbReference>
<evidence type="ECO:0000256" key="3">
    <source>
        <dbReference type="ARBA" id="ARBA00022679"/>
    </source>
</evidence>
<evidence type="ECO:0000313" key="10">
    <source>
        <dbReference type="EMBL" id="MBS9478341.1"/>
    </source>
</evidence>
<evidence type="ECO:0000256" key="4">
    <source>
        <dbReference type="ARBA" id="ARBA00022692"/>
    </source>
</evidence>
<keyword evidence="11" id="KW-1185">Reference proteome</keyword>
<reference evidence="10" key="1">
    <citation type="submission" date="2021-05" db="EMBL/GenBank/DDBJ databases">
        <authorList>
            <person name="Sun Q."/>
            <person name="Inoue M."/>
        </authorList>
    </citation>
    <scope>NUCLEOTIDE SEQUENCE</scope>
    <source>
        <strain evidence="10">VKM B-3255</strain>
    </source>
</reference>
<dbReference type="PANTHER" id="PTHR48090">
    <property type="entry name" value="UNDECAPRENYL-PHOSPHATE 4-DEOXY-4-FORMAMIDO-L-ARABINOSE TRANSFERASE-RELATED"/>
    <property type="match status" value="1"/>
</dbReference>
<keyword evidence="1" id="KW-1003">Cell membrane</keyword>
<comment type="caution">
    <text evidence="10">The sequence shown here is derived from an EMBL/GenBank/DDBJ whole genome shotgun (WGS) entry which is preliminary data.</text>
</comment>